<dbReference type="InterPro" id="IPR017946">
    <property type="entry name" value="PLC-like_Pdiesterase_TIM-brl"/>
</dbReference>
<dbReference type="PROSITE" id="PS51704">
    <property type="entry name" value="GP_PDE"/>
    <property type="match status" value="1"/>
</dbReference>
<dbReference type="RefSeq" id="WP_242604079.1">
    <property type="nucleotide sequence ID" value="NZ_CAAAJA010000018.1"/>
</dbReference>
<protein>
    <submittedName>
        <fullName evidence="2">Glycerophosphoryl diester phosphodiesterase</fullName>
    </submittedName>
</protein>
<accession>A0A0W0V1M9</accession>
<comment type="caution">
    <text evidence="2">The sequence shown here is derived from an EMBL/GenBank/DDBJ whole genome shotgun (WGS) entry which is preliminary data.</text>
</comment>
<reference evidence="2 3" key="1">
    <citation type="submission" date="2015-11" db="EMBL/GenBank/DDBJ databases">
        <title>Genomic analysis of 38 Legionella species identifies large and diverse effector repertoires.</title>
        <authorList>
            <person name="Burstein D."/>
            <person name="Amaro F."/>
            <person name="Zusman T."/>
            <person name="Lifshitz Z."/>
            <person name="Cohen O."/>
            <person name="Gilbert J.A."/>
            <person name="Pupko T."/>
            <person name="Shuman H.A."/>
            <person name="Segal G."/>
        </authorList>
    </citation>
    <scope>NUCLEOTIDE SEQUENCE [LARGE SCALE GENOMIC DNA]</scope>
    <source>
        <strain evidence="2 3">Bercovier 4</strain>
    </source>
</reference>
<dbReference type="Pfam" id="PF03009">
    <property type="entry name" value="GDPD"/>
    <property type="match status" value="1"/>
</dbReference>
<dbReference type="SUPFAM" id="SSF51695">
    <property type="entry name" value="PLC-like phosphodiesterases"/>
    <property type="match status" value="1"/>
</dbReference>
<dbReference type="GO" id="GO:0008081">
    <property type="term" value="F:phosphoric diester hydrolase activity"/>
    <property type="evidence" value="ECO:0007669"/>
    <property type="project" value="InterPro"/>
</dbReference>
<evidence type="ECO:0000259" key="1">
    <source>
        <dbReference type="PROSITE" id="PS51704"/>
    </source>
</evidence>
<dbReference type="PATRIC" id="fig|454.4.peg.3071"/>
<dbReference type="GO" id="GO:0006629">
    <property type="term" value="P:lipid metabolic process"/>
    <property type="evidence" value="ECO:0007669"/>
    <property type="project" value="InterPro"/>
</dbReference>
<organism evidence="2 3">
    <name type="scientific">Legionella israelensis</name>
    <dbReference type="NCBI Taxonomy" id="454"/>
    <lineage>
        <taxon>Bacteria</taxon>
        <taxon>Pseudomonadati</taxon>
        <taxon>Pseudomonadota</taxon>
        <taxon>Gammaproteobacteria</taxon>
        <taxon>Legionellales</taxon>
        <taxon>Legionellaceae</taxon>
        <taxon>Legionella</taxon>
    </lineage>
</organism>
<sequence>MKLRSHQNMCYGMNVLLSCAEKMVDYWYATIPRAKPDIDALKKSKIIAHRGAHHKLSGIVENTDAAFKQAELLGCWGIEFDIRATADEKLVINHDSTLKRLWKHNIAIKDLLFNELRQLEPSIPLLSEVIARYGQSLHLFIELKTPFNAEKELVEALKPLTPCKHYHLLSLDEAVFSSLQTIPRKAMILVPMSNNTKEFCQLSIDRGYGGVAGHYLLLTNKLIRQVQSANQHVGVGMIDSRFSLYREVKREINWLFTNNAQKICSLISKGG</sequence>
<evidence type="ECO:0000313" key="3">
    <source>
        <dbReference type="Proteomes" id="UP000054761"/>
    </source>
</evidence>
<evidence type="ECO:0000313" key="2">
    <source>
        <dbReference type="EMBL" id="KTD14021.1"/>
    </source>
</evidence>
<dbReference type="PROSITE" id="PS51257">
    <property type="entry name" value="PROKAR_LIPOPROTEIN"/>
    <property type="match status" value="1"/>
</dbReference>
<feature type="domain" description="GP-PDE" evidence="1">
    <location>
        <begin position="44"/>
        <end position="271"/>
    </location>
</feature>
<dbReference type="Gene3D" id="3.20.20.190">
    <property type="entry name" value="Phosphatidylinositol (PI) phosphodiesterase"/>
    <property type="match status" value="1"/>
</dbReference>
<dbReference type="PANTHER" id="PTHR46211:SF1">
    <property type="entry name" value="GLYCEROPHOSPHODIESTER PHOSPHODIESTERASE, CYTOPLASMIC"/>
    <property type="match status" value="1"/>
</dbReference>
<dbReference type="EMBL" id="LNYH01000151">
    <property type="protein sequence ID" value="KTD14021.1"/>
    <property type="molecule type" value="Genomic_DNA"/>
</dbReference>
<proteinExistence type="predicted"/>
<name>A0A0W0V1M9_9GAMM</name>
<dbReference type="AlphaFoldDB" id="A0A0W0V1M9"/>
<gene>
    <name evidence="2" type="ORF">Lisr_2797</name>
</gene>
<dbReference type="STRING" id="454.Lisr_2797"/>
<dbReference type="PANTHER" id="PTHR46211">
    <property type="entry name" value="GLYCEROPHOSPHORYL DIESTER PHOSPHODIESTERASE"/>
    <property type="match status" value="1"/>
</dbReference>
<dbReference type="InterPro" id="IPR030395">
    <property type="entry name" value="GP_PDE_dom"/>
</dbReference>
<dbReference type="Proteomes" id="UP000054761">
    <property type="component" value="Unassembled WGS sequence"/>
</dbReference>
<keyword evidence="3" id="KW-1185">Reference proteome</keyword>